<keyword evidence="3" id="KW-1185">Reference proteome</keyword>
<evidence type="ECO:0000256" key="1">
    <source>
        <dbReference type="SAM" id="Phobius"/>
    </source>
</evidence>
<feature type="transmembrane region" description="Helical" evidence="1">
    <location>
        <begin position="18"/>
        <end position="40"/>
    </location>
</feature>
<dbReference type="Proteomes" id="UP000809789">
    <property type="component" value="Unassembled WGS sequence"/>
</dbReference>
<gene>
    <name evidence="2" type="ORF">KVT40_000214</name>
</gene>
<reference evidence="2" key="1">
    <citation type="submission" date="2021-07" db="EMBL/GenBank/DDBJ databases">
        <title>Elsinoe batatas strain:CRI-CJ2 Genome sequencing and assembly.</title>
        <authorList>
            <person name="Huang L."/>
        </authorList>
    </citation>
    <scope>NUCLEOTIDE SEQUENCE</scope>
    <source>
        <strain evidence="2">CRI-CJ2</strain>
    </source>
</reference>
<dbReference type="OrthoDB" id="10467242at2759"/>
<dbReference type="EMBL" id="JAESVG020000001">
    <property type="protein sequence ID" value="KAG8631074.1"/>
    <property type="molecule type" value="Genomic_DNA"/>
</dbReference>
<proteinExistence type="predicted"/>
<accession>A0A8K0L9P0</accession>
<organism evidence="2 3">
    <name type="scientific">Elsinoe batatas</name>
    <dbReference type="NCBI Taxonomy" id="2601811"/>
    <lineage>
        <taxon>Eukaryota</taxon>
        <taxon>Fungi</taxon>
        <taxon>Dikarya</taxon>
        <taxon>Ascomycota</taxon>
        <taxon>Pezizomycotina</taxon>
        <taxon>Dothideomycetes</taxon>
        <taxon>Dothideomycetidae</taxon>
        <taxon>Myriangiales</taxon>
        <taxon>Elsinoaceae</taxon>
        <taxon>Elsinoe</taxon>
    </lineage>
</organism>
<protein>
    <submittedName>
        <fullName evidence="2">Uncharacterized protein</fullName>
    </submittedName>
</protein>
<evidence type="ECO:0000313" key="2">
    <source>
        <dbReference type="EMBL" id="KAG8631074.1"/>
    </source>
</evidence>
<sequence length="57" mass="6739">MLTQHIHARHTFHCYISWYVYIAPLLFPTSFHTTFLCLFVPVPDLLQAKKDLQNAIH</sequence>
<comment type="caution">
    <text evidence="2">The sequence shown here is derived from an EMBL/GenBank/DDBJ whole genome shotgun (WGS) entry which is preliminary data.</text>
</comment>
<evidence type="ECO:0000313" key="3">
    <source>
        <dbReference type="Proteomes" id="UP000809789"/>
    </source>
</evidence>
<keyword evidence="1" id="KW-1133">Transmembrane helix</keyword>
<keyword evidence="1" id="KW-0472">Membrane</keyword>
<keyword evidence="1" id="KW-0812">Transmembrane</keyword>
<dbReference type="AlphaFoldDB" id="A0A8K0L9P0"/>
<name>A0A8K0L9P0_9PEZI</name>